<evidence type="ECO:0000313" key="2">
    <source>
        <dbReference type="EMBL" id="MBB5173855.1"/>
    </source>
</evidence>
<dbReference type="PANTHER" id="PTHR43316:SF3">
    <property type="entry name" value="HALOACID DEHALOGENASE, TYPE II (AFU_ORTHOLOGUE AFUA_2G07750)-RELATED"/>
    <property type="match status" value="1"/>
</dbReference>
<dbReference type="InterPro" id="IPR036412">
    <property type="entry name" value="HAD-like_sf"/>
</dbReference>
<dbReference type="Pfam" id="PF00702">
    <property type="entry name" value="Hydrolase"/>
    <property type="match status" value="1"/>
</dbReference>
<accession>A0A840QR64</accession>
<dbReference type="InterPro" id="IPR051540">
    <property type="entry name" value="S-2-haloacid_dehalogenase"/>
</dbReference>
<dbReference type="RefSeq" id="WP_184664292.1">
    <property type="nucleotide sequence ID" value="NZ_JACHHB010000008.1"/>
</dbReference>
<organism evidence="2 3">
    <name type="scientific">Texcoconibacillus texcoconensis</name>
    <dbReference type="NCBI Taxonomy" id="1095777"/>
    <lineage>
        <taxon>Bacteria</taxon>
        <taxon>Bacillati</taxon>
        <taxon>Bacillota</taxon>
        <taxon>Bacilli</taxon>
        <taxon>Bacillales</taxon>
        <taxon>Bacillaceae</taxon>
        <taxon>Texcoconibacillus</taxon>
    </lineage>
</organism>
<dbReference type="SUPFAM" id="SSF56784">
    <property type="entry name" value="HAD-like"/>
    <property type="match status" value="1"/>
</dbReference>
<dbReference type="SFLD" id="SFLDS00003">
    <property type="entry name" value="Haloacid_Dehalogenase"/>
    <property type="match status" value="1"/>
</dbReference>
<dbReference type="PANTHER" id="PTHR43316">
    <property type="entry name" value="HYDROLASE, HALOACID DELAHOGENASE-RELATED"/>
    <property type="match status" value="1"/>
</dbReference>
<dbReference type="EMBL" id="JACHHB010000008">
    <property type="protein sequence ID" value="MBB5173855.1"/>
    <property type="molecule type" value="Genomic_DNA"/>
</dbReference>
<dbReference type="GO" id="GO:0016787">
    <property type="term" value="F:hydrolase activity"/>
    <property type="evidence" value="ECO:0007669"/>
    <property type="project" value="UniProtKB-KW"/>
</dbReference>
<dbReference type="SFLD" id="SFLDG01129">
    <property type="entry name" value="C1.5:_HAD__Beta-PGM__Phosphata"/>
    <property type="match status" value="1"/>
</dbReference>
<keyword evidence="1 2" id="KW-0378">Hydrolase</keyword>
<dbReference type="Gene3D" id="3.40.50.1000">
    <property type="entry name" value="HAD superfamily/HAD-like"/>
    <property type="match status" value="1"/>
</dbReference>
<comment type="caution">
    <text evidence="2">The sequence shown here is derived from an EMBL/GenBank/DDBJ whole genome shotgun (WGS) entry which is preliminary data.</text>
</comment>
<dbReference type="InterPro" id="IPR006439">
    <property type="entry name" value="HAD-SF_hydro_IA"/>
</dbReference>
<dbReference type="PRINTS" id="PR00413">
    <property type="entry name" value="HADHALOGNASE"/>
</dbReference>
<dbReference type="AlphaFoldDB" id="A0A840QR64"/>
<dbReference type="InterPro" id="IPR023214">
    <property type="entry name" value="HAD_sf"/>
</dbReference>
<protein>
    <submittedName>
        <fullName evidence="2">HAD superfamily hydrolase (TIGR01549 family)</fullName>
    </submittedName>
</protein>
<dbReference type="NCBIfam" id="TIGR01549">
    <property type="entry name" value="HAD-SF-IA-v1"/>
    <property type="match status" value="1"/>
</dbReference>
<evidence type="ECO:0000256" key="1">
    <source>
        <dbReference type="ARBA" id="ARBA00022801"/>
    </source>
</evidence>
<reference evidence="2 3" key="1">
    <citation type="submission" date="2020-08" db="EMBL/GenBank/DDBJ databases">
        <title>Genomic Encyclopedia of Type Strains, Phase IV (KMG-IV): sequencing the most valuable type-strain genomes for metagenomic binning, comparative biology and taxonomic classification.</title>
        <authorList>
            <person name="Goeker M."/>
        </authorList>
    </citation>
    <scope>NUCLEOTIDE SEQUENCE [LARGE SCALE GENOMIC DNA]</scope>
    <source>
        <strain evidence="2 3">DSM 24696</strain>
    </source>
</reference>
<evidence type="ECO:0000313" key="3">
    <source>
        <dbReference type="Proteomes" id="UP000551878"/>
    </source>
</evidence>
<dbReference type="Proteomes" id="UP000551878">
    <property type="component" value="Unassembled WGS sequence"/>
</dbReference>
<proteinExistence type="predicted"/>
<name>A0A840QR64_9BACI</name>
<sequence>MTKVILFDLDGTLLPMDTEVFVKYYMKELAQQVAPIVDPDQFVKALLAGTEAMIKDQDAEKTNEVVFEETFLHLTGLKREEIWPVLDDFYESVFPTFSHLSEPTPLARKVVDEAVAQGYRVAVATNPLFPKAAIEHRLTWAGIADAPFELVTVYENSVFTKPHGAYYKEIARQLEVSPEDCLMVGNDKQEDMPAAEIGMQTYLVEGYVIDRGEPQYQIDGQGTLEDFYAWLKGEGSLVK</sequence>
<gene>
    <name evidence="2" type="ORF">HNQ41_002045</name>
</gene>
<keyword evidence="3" id="KW-1185">Reference proteome</keyword>